<dbReference type="OrthoDB" id="28397at2759"/>
<dbReference type="InterPro" id="IPR050108">
    <property type="entry name" value="CDK"/>
</dbReference>
<keyword evidence="2 12" id="KW-0723">Serine/threonine-protein kinase</keyword>
<gene>
    <name evidence="15" type="ORF">PECAL_6P02620</name>
</gene>
<dbReference type="Proteomes" id="UP000789595">
    <property type="component" value="Unassembled WGS sequence"/>
</dbReference>
<evidence type="ECO:0000256" key="2">
    <source>
        <dbReference type="ARBA" id="ARBA00022527"/>
    </source>
</evidence>
<evidence type="ECO:0000259" key="14">
    <source>
        <dbReference type="PROSITE" id="PS50011"/>
    </source>
</evidence>
<feature type="binding site" evidence="11">
    <location>
        <position position="49"/>
    </location>
    <ligand>
        <name>ATP</name>
        <dbReference type="ChEBI" id="CHEBI:30616"/>
    </ligand>
</feature>
<evidence type="ECO:0000256" key="8">
    <source>
        <dbReference type="ARBA" id="ARBA00039612"/>
    </source>
</evidence>
<evidence type="ECO:0000256" key="7">
    <source>
        <dbReference type="ARBA" id="ARBA00038543"/>
    </source>
</evidence>
<protein>
    <recommendedName>
        <fullName evidence="8">Cyclin-dependent kinase 2 homolog</fullName>
    </recommendedName>
    <alternativeName>
        <fullName evidence="9">Cell division control protein 2 homolog</fullName>
    </alternativeName>
    <alternativeName>
        <fullName evidence="10">cdc2-related kinase 2</fullName>
    </alternativeName>
</protein>
<dbReference type="InterPro" id="IPR008271">
    <property type="entry name" value="Ser/Thr_kinase_AS"/>
</dbReference>
<dbReference type="InterPro" id="IPR000719">
    <property type="entry name" value="Prot_kinase_dom"/>
</dbReference>
<dbReference type="GO" id="GO:0004674">
    <property type="term" value="F:protein serine/threonine kinase activity"/>
    <property type="evidence" value="ECO:0007669"/>
    <property type="project" value="UniProtKB-KW"/>
</dbReference>
<keyword evidence="4 11" id="KW-0547">Nucleotide-binding</keyword>
<evidence type="ECO:0000256" key="6">
    <source>
        <dbReference type="ARBA" id="ARBA00022840"/>
    </source>
</evidence>
<keyword evidence="3" id="KW-0808">Transferase</keyword>
<dbReference type="SMART" id="SM00220">
    <property type="entry name" value="S_TKc"/>
    <property type="match status" value="1"/>
</dbReference>
<comment type="subunit">
    <text evidence="7">May form a complex composed of at least the catalytic subunit CRK2 and a cyclin.</text>
</comment>
<dbReference type="SUPFAM" id="SSF56112">
    <property type="entry name" value="Protein kinase-like (PK-like)"/>
    <property type="match status" value="1"/>
</dbReference>
<evidence type="ECO:0000256" key="4">
    <source>
        <dbReference type="ARBA" id="ARBA00022741"/>
    </source>
</evidence>
<keyword evidence="6 11" id="KW-0067">ATP-binding</keyword>
<dbReference type="FunFam" id="1.10.510.10:FF:000624">
    <property type="entry name" value="Mitogen-activated protein kinase"/>
    <property type="match status" value="1"/>
</dbReference>
<feature type="region of interest" description="Disordered" evidence="13">
    <location>
        <begin position="309"/>
        <end position="354"/>
    </location>
</feature>
<name>A0A8J2T0E7_9STRA</name>
<dbReference type="GO" id="GO:0005524">
    <property type="term" value="F:ATP binding"/>
    <property type="evidence" value="ECO:0007669"/>
    <property type="project" value="UniProtKB-UniRule"/>
</dbReference>
<dbReference type="GO" id="GO:0005634">
    <property type="term" value="C:nucleus"/>
    <property type="evidence" value="ECO:0007669"/>
    <property type="project" value="TreeGrafter"/>
</dbReference>
<keyword evidence="16" id="KW-1185">Reference proteome</keyword>
<dbReference type="InterPro" id="IPR017441">
    <property type="entry name" value="Protein_kinase_ATP_BS"/>
</dbReference>
<feature type="domain" description="Protein kinase" evidence="14">
    <location>
        <begin position="20"/>
        <end position="316"/>
    </location>
</feature>
<dbReference type="InterPro" id="IPR011009">
    <property type="entry name" value="Kinase-like_dom_sf"/>
</dbReference>
<dbReference type="PROSITE" id="PS00107">
    <property type="entry name" value="PROTEIN_KINASE_ATP"/>
    <property type="match status" value="1"/>
</dbReference>
<dbReference type="Gene3D" id="1.10.510.10">
    <property type="entry name" value="Transferase(Phosphotransferase) domain 1"/>
    <property type="match status" value="1"/>
</dbReference>
<sequence length="354" mass="39167">MRPLKDRGRPWTLRDVGSTYDYEKTVGEGVYGEVFQATEKLTKDARALKRVKTDNATEREGFPITALREANVLKRLAHENVVTLHEVLTDGDGGVISSFEFCAHDLAGLIESPKMNLLIKRPARVRSLARQLFAGIDHAHAHGVLHRDIKAANLLVTKDGVLKIADWGLARTYESDSKLTNRVATLWYRAPELLLGATRCSDGYGPALDAWSCGCLVAELLRGAPILPGNTEIEQVDLIFALCGSPTTDTWPGGPNLPLWDTFCNVDEDDSSVKERTLRERFSAFDAEALDLVDAILQCDPSSRLSASDALQRPYCRDAPRPSELEPLDGESSLELEVRKRRREKKGSGEARKS</sequence>
<dbReference type="Gene3D" id="3.30.200.20">
    <property type="entry name" value="Phosphorylase Kinase, domain 1"/>
    <property type="match status" value="1"/>
</dbReference>
<proteinExistence type="inferred from homology"/>
<evidence type="ECO:0000256" key="9">
    <source>
        <dbReference type="ARBA" id="ARBA00041902"/>
    </source>
</evidence>
<evidence type="ECO:0000256" key="1">
    <source>
        <dbReference type="ARBA" id="ARBA00006485"/>
    </source>
</evidence>
<evidence type="ECO:0000256" key="11">
    <source>
        <dbReference type="PROSITE-ProRule" id="PRU10141"/>
    </source>
</evidence>
<reference evidence="15" key="1">
    <citation type="submission" date="2021-11" db="EMBL/GenBank/DDBJ databases">
        <authorList>
            <consortium name="Genoscope - CEA"/>
            <person name="William W."/>
        </authorList>
    </citation>
    <scope>NUCLEOTIDE SEQUENCE</scope>
</reference>
<evidence type="ECO:0000313" key="15">
    <source>
        <dbReference type="EMBL" id="CAH0378666.1"/>
    </source>
</evidence>
<evidence type="ECO:0000313" key="16">
    <source>
        <dbReference type="Proteomes" id="UP000789595"/>
    </source>
</evidence>
<dbReference type="Pfam" id="PF00069">
    <property type="entry name" value="Pkinase"/>
    <property type="match status" value="1"/>
</dbReference>
<evidence type="ECO:0000256" key="12">
    <source>
        <dbReference type="RuleBase" id="RU000304"/>
    </source>
</evidence>
<evidence type="ECO:0000256" key="5">
    <source>
        <dbReference type="ARBA" id="ARBA00022777"/>
    </source>
</evidence>
<dbReference type="EMBL" id="CAKKNE010000006">
    <property type="protein sequence ID" value="CAH0378666.1"/>
    <property type="molecule type" value="Genomic_DNA"/>
</dbReference>
<dbReference type="AlphaFoldDB" id="A0A8J2T0E7"/>
<dbReference type="PROSITE" id="PS50011">
    <property type="entry name" value="PROTEIN_KINASE_DOM"/>
    <property type="match status" value="1"/>
</dbReference>
<dbReference type="PROSITE" id="PS00108">
    <property type="entry name" value="PROTEIN_KINASE_ST"/>
    <property type="match status" value="1"/>
</dbReference>
<evidence type="ECO:0000256" key="13">
    <source>
        <dbReference type="SAM" id="MobiDB-lite"/>
    </source>
</evidence>
<organism evidence="15 16">
    <name type="scientific">Pelagomonas calceolata</name>
    <dbReference type="NCBI Taxonomy" id="35677"/>
    <lineage>
        <taxon>Eukaryota</taxon>
        <taxon>Sar</taxon>
        <taxon>Stramenopiles</taxon>
        <taxon>Ochrophyta</taxon>
        <taxon>Pelagophyceae</taxon>
        <taxon>Pelagomonadales</taxon>
        <taxon>Pelagomonadaceae</taxon>
        <taxon>Pelagomonas</taxon>
    </lineage>
</organism>
<evidence type="ECO:0000256" key="3">
    <source>
        <dbReference type="ARBA" id="ARBA00022679"/>
    </source>
</evidence>
<evidence type="ECO:0000256" key="10">
    <source>
        <dbReference type="ARBA" id="ARBA00042858"/>
    </source>
</evidence>
<accession>A0A8J2T0E7</accession>
<feature type="compositionally biased region" description="Basic and acidic residues" evidence="13">
    <location>
        <begin position="315"/>
        <end position="324"/>
    </location>
</feature>
<dbReference type="PANTHER" id="PTHR24056">
    <property type="entry name" value="CELL DIVISION PROTEIN KINASE"/>
    <property type="match status" value="1"/>
</dbReference>
<keyword evidence="5" id="KW-0418">Kinase</keyword>
<comment type="caution">
    <text evidence="15">The sequence shown here is derived from an EMBL/GenBank/DDBJ whole genome shotgun (WGS) entry which is preliminary data.</text>
</comment>
<comment type="similarity">
    <text evidence="1">Belongs to the protein kinase superfamily. CMGC Ser/Thr protein kinase family. CDC2/CDKX subfamily.</text>
</comment>